<accession>A0A6C0JX50</accession>
<protein>
    <submittedName>
        <fullName evidence="1">Uncharacterized protein</fullName>
    </submittedName>
</protein>
<dbReference type="EMBL" id="MN740707">
    <property type="protein sequence ID" value="QHU09290.1"/>
    <property type="molecule type" value="Genomic_DNA"/>
</dbReference>
<sequence length="37" mass="4146">MNNSNMESQIKANISLISFAMSEIKSFKYKNGLGDAY</sequence>
<proteinExistence type="predicted"/>
<dbReference type="AlphaFoldDB" id="A0A6C0JX50"/>
<organism evidence="1">
    <name type="scientific">viral metagenome</name>
    <dbReference type="NCBI Taxonomy" id="1070528"/>
    <lineage>
        <taxon>unclassified sequences</taxon>
        <taxon>metagenomes</taxon>
        <taxon>organismal metagenomes</taxon>
    </lineage>
</organism>
<name>A0A6C0JX50_9ZZZZ</name>
<evidence type="ECO:0000313" key="1">
    <source>
        <dbReference type="EMBL" id="QHU09290.1"/>
    </source>
</evidence>
<reference evidence="1" key="1">
    <citation type="journal article" date="2020" name="Nature">
        <title>Giant virus diversity and host interactions through global metagenomics.</title>
        <authorList>
            <person name="Schulz F."/>
            <person name="Roux S."/>
            <person name="Paez-Espino D."/>
            <person name="Jungbluth S."/>
            <person name="Walsh D.A."/>
            <person name="Denef V.J."/>
            <person name="McMahon K.D."/>
            <person name="Konstantinidis K.T."/>
            <person name="Eloe-Fadrosh E.A."/>
            <person name="Kyrpides N.C."/>
            <person name="Woyke T."/>
        </authorList>
    </citation>
    <scope>NUCLEOTIDE SEQUENCE</scope>
    <source>
        <strain evidence="1">GVMAG-S-1074260-58</strain>
    </source>
</reference>